<dbReference type="InterPro" id="IPR008254">
    <property type="entry name" value="Flavodoxin/NO_synth"/>
</dbReference>
<accession>A0ABY6HRY3</accession>
<evidence type="ECO:0000313" key="4">
    <source>
        <dbReference type="Proteomes" id="UP001208689"/>
    </source>
</evidence>
<dbReference type="EMBL" id="CP104013">
    <property type="protein sequence ID" value="UYP46273.1"/>
    <property type="molecule type" value="Genomic_DNA"/>
</dbReference>
<reference evidence="3" key="1">
    <citation type="submission" date="2022-09" db="EMBL/GenBank/DDBJ databases">
        <title>Actin cytoskeleton and complex cell architecture in an #Asgard archaeon.</title>
        <authorList>
            <person name="Ponce Toledo R.I."/>
            <person name="Schleper C."/>
            <person name="Rodrigues Oliveira T."/>
            <person name="Wollweber F."/>
            <person name="Xu J."/>
            <person name="Rittmann S."/>
            <person name="Klingl A."/>
            <person name="Pilhofer M."/>
        </authorList>
    </citation>
    <scope>NUCLEOTIDE SEQUENCE</scope>
    <source>
        <strain evidence="3">B-35</strain>
    </source>
</reference>
<dbReference type="InterPro" id="IPR029039">
    <property type="entry name" value="Flavoprotein-like_sf"/>
</dbReference>
<evidence type="ECO:0000259" key="2">
    <source>
        <dbReference type="PROSITE" id="PS51379"/>
    </source>
</evidence>
<dbReference type="Gene3D" id="3.40.50.360">
    <property type="match status" value="1"/>
</dbReference>
<dbReference type="PROSITE" id="PS51379">
    <property type="entry name" value="4FE4S_FER_2"/>
    <property type="match status" value="2"/>
</dbReference>
<dbReference type="PANTHER" id="PTHR43122">
    <property type="entry name" value="FERREDOXIN SUBUNIT OF PYRUVATE:FLAVODOXIN OXIDOREDUCTASE-RELATED"/>
    <property type="match status" value="1"/>
</dbReference>
<evidence type="ECO:0000259" key="1">
    <source>
        <dbReference type="PROSITE" id="PS50902"/>
    </source>
</evidence>
<name>A0ABY6HRY3_9ARCH</name>
<feature type="domain" description="Flavodoxin-like" evidence="1">
    <location>
        <begin position="7"/>
        <end position="157"/>
    </location>
</feature>
<dbReference type="SUPFAM" id="SSF54862">
    <property type="entry name" value="4Fe-4S ferredoxins"/>
    <property type="match status" value="1"/>
</dbReference>
<feature type="domain" description="4Fe-4S ferredoxin-type" evidence="2">
    <location>
        <begin position="190"/>
        <end position="219"/>
    </location>
</feature>
<evidence type="ECO:0008006" key="5">
    <source>
        <dbReference type="Google" id="ProtNLM"/>
    </source>
</evidence>
<sequence length="276" mass="31087">MRNKPTIQIIFFSPTGNTRKICATIANGTQLPLASPPFLNISSINLRDKNKINIAGDIIILGSPVYVETMPKTVFEVIQKLEGQGKWIIPVAVNGNVSFGRCLEELIGLLRNRGFKILAGAKFVGRNSLSNETLLLGENRPDATDIKRATKFGQNLWKKWQEGPEEITIKGSIPDFIQGHPEIRARRMVKIPQIDLILCTKCRECWAACPVEAIDFDCFTQMDFDLVIDKEKCIRCFACVQSCPFGALTKELTMPPEMKADFDQYTEIYQKPEIFL</sequence>
<dbReference type="PROSITE" id="PS50902">
    <property type="entry name" value="FLAVODOXIN_LIKE"/>
    <property type="match status" value="1"/>
</dbReference>
<dbReference type="Gene3D" id="3.30.70.20">
    <property type="match status" value="1"/>
</dbReference>
<dbReference type="Pfam" id="PF12838">
    <property type="entry name" value="Fer4_7"/>
    <property type="match status" value="1"/>
</dbReference>
<dbReference type="SUPFAM" id="SSF52218">
    <property type="entry name" value="Flavoproteins"/>
    <property type="match status" value="1"/>
</dbReference>
<dbReference type="PROSITE" id="PS00198">
    <property type="entry name" value="4FE4S_FER_1"/>
    <property type="match status" value="1"/>
</dbReference>
<dbReference type="InterPro" id="IPR017900">
    <property type="entry name" value="4Fe4S_Fe_S_CS"/>
</dbReference>
<organism evidence="3 4">
    <name type="scientific">Candidatus Lokiarchaeum ossiferum</name>
    <dbReference type="NCBI Taxonomy" id="2951803"/>
    <lineage>
        <taxon>Archaea</taxon>
        <taxon>Promethearchaeati</taxon>
        <taxon>Promethearchaeota</taxon>
        <taxon>Promethearchaeia</taxon>
        <taxon>Promethearchaeales</taxon>
        <taxon>Promethearchaeaceae</taxon>
        <taxon>Candidatus Lokiarchaeum</taxon>
    </lineage>
</organism>
<evidence type="ECO:0000313" key="3">
    <source>
        <dbReference type="EMBL" id="UYP46273.1"/>
    </source>
</evidence>
<proteinExistence type="predicted"/>
<feature type="domain" description="4Fe-4S ferredoxin-type" evidence="2">
    <location>
        <begin position="224"/>
        <end position="253"/>
    </location>
</feature>
<dbReference type="InterPro" id="IPR017896">
    <property type="entry name" value="4Fe4S_Fe-S-bd"/>
</dbReference>
<protein>
    <recommendedName>
        <fullName evidence="5">4Fe-4S dicluster domain-containing protein</fullName>
    </recommendedName>
</protein>
<gene>
    <name evidence="3" type="ORF">NEF87_002558</name>
</gene>
<keyword evidence="4" id="KW-1185">Reference proteome</keyword>
<dbReference type="Proteomes" id="UP001208689">
    <property type="component" value="Chromosome"/>
</dbReference>
<dbReference type="PANTHER" id="PTHR43122:SF1">
    <property type="entry name" value="IRON-SULFUR-BINDING PROTEIN"/>
    <property type="match status" value="1"/>
</dbReference>